<sequence>MVEMMAHGTDFTKELESNRKRYLESEQKSKINEIKCMMMEIEVEKLIKKNKELEEQIARSQKFMSDEEKGKETIVDLTGEENERDEFLRLTIEKKFLECEKVKAETELHFWKEKVKQLVFQVCELESKLNTKCVNENCSKVKRRLPFEEYECSNKKFAPSTPGFAPPPSSNVIDLSDEDEDLYQIPKVKKLDSILKNIAKDDFEFHSQISTKPKRSSNVVQSDDESSYDDNAPICTLIKKDNGDKCEDKLNENKVTSNKIKRKEGLNLKWDLEGEMLTDFGKNPELCMKAVCALYRQQTANEKACKGTLHQNTRGFNQTDALRASKVAEFLIDGDSNGDLNKTVEELKRYDTKGVELCMKLAVKYSKQLFEIYQKKEDPYFLP</sequence>
<keyword evidence="2" id="KW-1185">Reference proteome</keyword>
<evidence type="ECO:0000313" key="2">
    <source>
        <dbReference type="Proteomes" id="UP001055811"/>
    </source>
</evidence>
<accession>A0ACB9DXB7</accession>
<reference evidence="2" key="1">
    <citation type="journal article" date="2022" name="Mol. Ecol. Resour.">
        <title>The genomes of chicory, endive, great burdock and yacon provide insights into Asteraceae palaeo-polyploidization history and plant inulin production.</title>
        <authorList>
            <person name="Fan W."/>
            <person name="Wang S."/>
            <person name="Wang H."/>
            <person name="Wang A."/>
            <person name="Jiang F."/>
            <person name="Liu H."/>
            <person name="Zhao H."/>
            <person name="Xu D."/>
            <person name="Zhang Y."/>
        </authorList>
    </citation>
    <scope>NUCLEOTIDE SEQUENCE [LARGE SCALE GENOMIC DNA]</scope>
    <source>
        <strain evidence="2">cv. Punajuju</strain>
    </source>
</reference>
<reference evidence="1 2" key="2">
    <citation type="journal article" date="2022" name="Mol. Ecol. Resour.">
        <title>The genomes of chicory, endive, great burdock and yacon provide insights into Asteraceae paleo-polyploidization history and plant inulin production.</title>
        <authorList>
            <person name="Fan W."/>
            <person name="Wang S."/>
            <person name="Wang H."/>
            <person name="Wang A."/>
            <person name="Jiang F."/>
            <person name="Liu H."/>
            <person name="Zhao H."/>
            <person name="Xu D."/>
            <person name="Zhang Y."/>
        </authorList>
    </citation>
    <scope>NUCLEOTIDE SEQUENCE [LARGE SCALE GENOMIC DNA]</scope>
    <source>
        <strain evidence="2">cv. Punajuju</strain>
        <tissue evidence="1">Leaves</tissue>
    </source>
</reference>
<evidence type="ECO:0000313" key="1">
    <source>
        <dbReference type="EMBL" id="KAI3751126.1"/>
    </source>
</evidence>
<dbReference type="Proteomes" id="UP001055811">
    <property type="component" value="Linkage Group LG04"/>
</dbReference>
<proteinExistence type="predicted"/>
<organism evidence="1 2">
    <name type="scientific">Cichorium intybus</name>
    <name type="common">Chicory</name>
    <dbReference type="NCBI Taxonomy" id="13427"/>
    <lineage>
        <taxon>Eukaryota</taxon>
        <taxon>Viridiplantae</taxon>
        <taxon>Streptophyta</taxon>
        <taxon>Embryophyta</taxon>
        <taxon>Tracheophyta</taxon>
        <taxon>Spermatophyta</taxon>
        <taxon>Magnoliopsida</taxon>
        <taxon>eudicotyledons</taxon>
        <taxon>Gunneridae</taxon>
        <taxon>Pentapetalae</taxon>
        <taxon>asterids</taxon>
        <taxon>campanulids</taxon>
        <taxon>Asterales</taxon>
        <taxon>Asteraceae</taxon>
        <taxon>Cichorioideae</taxon>
        <taxon>Cichorieae</taxon>
        <taxon>Cichoriinae</taxon>
        <taxon>Cichorium</taxon>
    </lineage>
</organism>
<dbReference type="EMBL" id="CM042012">
    <property type="protein sequence ID" value="KAI3751126.1"/>
    <property type="molecule type" value="Genomic_DNA"/>
</dbReference>
<name>A0ACB9DXB7_CICIN</name>
<protein>
    <submittedName>
        <fullName evidence="1">Uncharacterized protein</fullName>
    </submittedName>
</protein>
<comment type="caution">
    <text evidence="1">The sequence shown here is derived from an EMBL/GenBank/DDBJ whole genome shotgun (WGS) entry which is preliminary data.</text>
</comment>
<gene>
    <name evidence="1" type="ORF">L2E82_22172</name>
</gene>